<organism evidence="3 4">
    <name type="scientific">Penicillium coprophilum</name>
    <dbReference type="NCBI Taxonomy" id="36646"/>
    <lineage>
        <taxon>Eukaryota</taxon>
        <taxon>Fungi</taxon>
        <taxon>Dikarya</taxon>
        <taxon>Ascomycota</taxon>
        <taxon>Pezizomycotina</taxon>
        <taxon>Eurotiomycetes</taxon>
        <taxon>Eurotiomycetidae</taxon>
        <taxon>Eurotiales</taxon>
        <taxon>Aspergillaceae</taxon>
        <taxon>Penicillium</taxon>
    </lineage>
</organism>
<dbReference type="PANTHER" id="PTHR34154:SF13">
    <property type="entry name" value="ASL1-LIKE GLYCOSYL HYDROLASE CATALYTIC DOMAIN-CONTAINING PROTEIN"/>
    <property type="match status" value="1"/>
</dbReference>
<dbReference type="AlphaFoldDB" id="A0A1V6V2R8"/>
<reference evidence="4" key="1">
    <citation type="journal article" date="2017" name="Nat. Microbiol.">
        <title>Global analysis of biosynthetic gene clusters reveals vast potential of secondary metabolite production in Penicillium species.</title>
        <authorList>
            <person name="Nielsen J.C."/>
            <person name="Grijseels S."/>
            <person name="Prigent S."/>
            <person name="Ji B."/>
            <person name="Dainat J."/>
            <person name="Nielsen K.F."/>
            <person name="Frisvad J.C."/>
            <person name="Workman M."/>
            <person name="Nielsen J."/>
        </authorList>
    </citation>
    <scope>NUCLEOTIDE SEQUENCE [LARGE SCALE GENOMIC DNA]</scope>
    <source>
        <strain evidence="4">IBT 31321</strain>
    </source>
</reference>
<dbReference type="GO" id="GO:0009277">
    <property type="term" value="C:fungal-type cell wall"/>
    <property type="evidence" value="ECO:0007669"/>
    <property type="project" value="TreeGrafter"/>
</dbReference>
<name>A0A1V6V2R8_9EURO</name>
<dbReference type="PANTHER" id="PTHR34154">
    <property type="entry name" value="ALKALI-SENSITIVE LINKAGE PROTEIN 1"/>
    <property type="match status" value="1"/>
</dbReference>
<gene>
    <name evidence="3" type="ORF">PENCOP_c002G01355</name>
</gene>
<dbReference type="Proteomes" id="UP000191500">
    <property type="component" value="Unassembled WGS sequence"/>
</dbReference>
<dbReference type="Gene3D" id="3.20.20.80">
    <property type="entry name" value="Glycosidases"/>
    <property type="match status" value="1"/>
</dbReference>
<keyword evidence="1" id="KW-0732">Signal</keyword>
<keyword evidence="4" id="KW-1185">Reference proteome</keyword>
<dbReference type="InterPro" id="IPR024655">
    <property type="entry name" value="Asl1_glyco_hydro_catalytic"/>
</dbReference>
<feature type="domain" description="Asl1-like glycosyl hydrolase catalytic" evidence="2">
    <location>
        <begin position="25"/>
        <end position="266"/>
    </location>
</feature>
<evidence type="ECO:0000313" key="3">
    <source>
        <dbReference type="EMBL" id="OQE44967.1"/>
    </source>
</evidence>
<dbReference type="InterPro" id="IPR053183">
    <property type="entry name" value="ASL1"/>
</dbReference>
<feature type="chain" id="PRO_5012686656" description="Asl1-like glycosyl hydrolase catalytic domain-containing protein" evidence="1">
    <location>
        <begin position="20"/>
        <end position="269"/>
    </location>
</feature>
<evidence type="ECO:0000259" key="2">
    <source>
        <dbReference type="Pfam" id="PF11790"/>
    </source>
</evidence>
<dbReference type="InterPro" id="IPR017853">
    <property type="entry name" value="GH"/>
</dbReference>
<proteinExistence type="predicted"/>
<accession>A0A1V6V2R8</accession>
<evidence type="ECO:0000256" key="1">
    <source>
        <dbReference type="SAM" id="SignalP"/>
    </source>
</evidence>
<comment type="caution">
    <text evidence="3">The sequence shown here is derived from an EMBL/GenBank/DDBJ whole genome shotgun (WGS) entry which is preliminary data.</text>
</comment>
<evidence type="ECO:0000313" key="4">
    <source>
        <dbReference type="Proteomes" id="UP000191500"/>
    </source>
</evidence>
<sequence length="269" mass="29610">MAPTSILLGVLLFLRDVHGLTGKRGIAYNNNNPSKDAVYANLFKGDNKVSWGYDWGYPSWNLDSSFEFVPMLWGLPNGPDPDWTAAVQTSGTLNILGFNEPDLTYDASSNIVPEKAAAGYLTYIQPFAGTVRIGSPSVLWNNVGSSSGGAYNTATWTQYFLGNCTGCHLDFAAIHYYQDCVTPEGQNGAVWFEGNVTDAHDVLGLPIWITEFECYGNEEQQIAFLEHALPWLDSQDYVERYAYFGAFPEYLINADGTALSDLGNTYANI</sequence>
<feature type="signal peptide" evidence="1">
    <location>
        <begin position="1"/>
        <end position="19"/>
    </location>
</feature>
<dbReference type="EMBL" id="MDDG01000002">
    <property type="protein sequence ID" value="OQE44967.1"/>
    <property type="molecule type" value="Genomic_DNA"/>
</dbReference>
<protein>
    <recommendedName>
        <fullName evidence="2">Asl1-like glycosyl hydrolase catalytic domain-containing protein</fullName>
    </recommendedName>
</protein>
<dbReference type="SUPFAM" id="SSF51445">
    <property type="entry name" value="(Trans)glycosidases"/>
    <property type="match status" value="1"/>
</dbReference>
<dbReference type="GO" id="GO:0071966">
    <property type="term" value="P:fungal-type cell wall polysaccharide metabolic process"/>
    <property type="evidence" value="ECO:0007669"/>
    <property type="project" value="TreeGrafter"/>
</dbReference>
<dbReference type="STRING" id="36646.A0A1V6V2R8"/>
<dbReference type="Pfam" id="PF11790">
    <property type="entry name" value="Glyco_hydro_cc"/>
    <property type="match status" value="1"/>
</dbReference>